<proteinExistence type="predicted"/>
<keyword evidence="3" id="KW-1185">Reference proteome</keyword>
<keyword evidence="1" id="KW-1133">Transmembrane helix</keyword>
<name>A0A2P4SWU1_BAMTH</name>
<gene>
    <name evidence="2" type="ORF">CIB84_007662</name>
</gene>
<evidence type="ECO:0000256" key="1">
    <source>
        <dbReference type="SAM" id="Phobius"/>
    </source>
</evidence>
<keyword evidence="1" id="KW-0812">Transmembrane</keyword>
<comment type="caution">
    <text evidence="2">The sequence shown here is derived from an EMBL/GenBank/DDBJ whole genome shotgun (WGS) entry which is preliminary data.</text>
</comment>
<feature type="transmembrane region" description="Helical" evidence="1">
    <location>
        <begin position="12"/>
        <end position="33"/>
    </location>
</feature>
<keyword evidence="1" id="KW-0472">Membrane</keyword>
<accession>A0A2P4SWU1</accession>
<organism evidence="2 3">
    <name type="scientific">Bambusicola thoracicus</name>
    <name type="common">Chinese bamboo-partridge</name>
    <name type="synonym">Perdix thoracica</name>
    <dbReference type="NCBI Taxonomy" id="9083"/>
    <lineage>
        <taxon>Eukaryota</taxon>
        <taxon>Metazoa</taxon>
        <taxon>Chordata</taxon>
        <taxon>Craniata</taxon>
        <taxon>Vertebrata</taxon>
        <taxon>Euteleostomi</taxon>
        <taxon>Archelosauria</taxon>
        <taxon>Archosauria</taxon>
        <taxon>Dinosauria</taxon>
        <taxon>Saurischia</taxon>
        <taxon>Theropoda</taxon>
        <taxon>Coelurosauria</taxon>
        <taxon>Aves</taxon>
        <taxon>Neognathae</taxon>
        <taxon>Galloanserae</taxon>
        <taxon>Galliformes</taxon>
        <taxon>Phasianidae</taxon>
        <taxon>Perdicinae</taxon>
        <taxon>Bambusicola</taxon>
    </lineage>
</organism>
<reference evidence="2 3" key="1">
    <citation type="submission" date="2018-01" db="EMBL/GenBank/DDBJ databases">
        <title>Comparison of the Chinese Bamboo Partridge and Red Junglefowl genome sequences highlights the importance of demography in genome evolution.</title>
        <authorList>
            <person name="Tiley G.P."/>
            <person name="Kimball R.T."/>
            <person name="Braun E.L."/>
            <person name="Burleigh J.G."/>
        </authorList>
    </citation>
    <scope>NUCLEOTIDE SEQUENCE [LARGE SCALE GENOMIC DNA]</scope>
    <source>
        <strain evidence="2">RTK389</strain>
        <tissue evidence="2">Blood</tissue>
    </source>
</reference>
<evidence type="ECO:0000313" key="2">
    <source>
        <dbReference type="EMBL" id="POI28587.1"/>
    </source>
</evidence>
<sequence>MKFIVWRRFKWLFIGLIILLIILLFVAVLLYSLPVRMVKCHCCSAVGQASFYRSREQHTLCTSDKRFYCLNSSRDKDYKVNSYKQLQLTFNEK</sequence>
<dbReference type="AlphaFoldDB" id="A0A2P4SWU1"/>
<dbReference type="EMBL" id="PPHD01018803">
    <property type="protein sequence ID" value="POI28587.1"/>
    <property type="molecule type" value="Genomic_DNA"/>
</dbReference>
<dbReference type="Proteomes" id="UP000237246">
    <property type="component" value="Unassembled WGS sequence"/>
</dbReference>
<evidence type="ECO:0000313" key="3">
    <source>
        <dbReference type="Proteomes" id="UP000237246"/>
    </source>
</evidence>
<protein>
    <submittedName>
        <fullName evidence="2">Uncharacterized protein</fullName>
    </submittedName>
</protein>